<evidence type="ECO:0000256" key="2">
    <source>
        <dbReference type="ARBA" id="ARBA00007131"/>
    </source>
</evidence>
<dbReference type="InterPro" id="IPR009014">
    <property type="entry name" value="Transketo_C/PFOR_II"/>
</dbReference>
<reference evidence="5 6" key="1">
    <citation type="journal article" date="2016" name="Nat. Commun.">
        <title>Thousands of microbial genomes shed light on interconnected biogeochemical processes in an aquifer system.</title>
        <authorList>
            <person name="Anantharaman K."/>
            <person name="Brown C.T."/>
            <person name="Hug L.A."/>
            <person name="Sharon I."/>
            <person name="Castelle C.J."/>
            <person name="Probst A.J."/>
            <person name="Thomas B.C."/>
            <person name="Singh A."/>
            <person name="Wilkins M.J."/>
            <person name="Karaoz U."/>
            <person name="Brodie E.L."/>
            <person name="Williams K.H."/>
            <person name="Hubbard S.S."/>
            <person name="Banfield J.F."/>
        </authorList>
    </citation>
    <scope>NUCLEOTIDE SEQUENCE [LARGE SCALE GENOMIC DNA]</scope>
</reference>
<evidence type="ECO:0000259" key="4">
    <source>
        <dbReference type="SMART" id="SM00861"/>
    </source>
</evidence>
<feature type="domain" description="Transketolase-like pyrimidine-binding" evidence="4">
    <location>
        <begin position="29"/>
        <end position="194"/>
    </location>
</feature>
<dbReference type="Gene3D" id="3.40.50.970">
    <property type="match status" value="1"/>
</dbReference>
<dbReference type="EMBL" id="MGEQ01000010">
    <property type="protein sequence ID" value="OGL86291.1"/>
    <property type="molecule type" value="Genomic_DNA"/>
</dbReference>
<dbReference type="SUPFAM" id="SSF52518">
    <property type="entry name" value="Thiamin diphosphate-binding fold (THDP-binding)"/>
    <property type="match status" value="1"/>
</dbReference>
<dbReference type="FunFam" id="3.40.50.970:FF:000129">
    <property type="entry name" value="Transketolase"/>
    <property type="match status" value="1"/>
</dbReference>
<comment type="caution">
    <text evidence="5">The sequence shown here is derived from an EMBL/GenBank/DDBJ whole genome shotgun (WGS) entry which is preliminary data.</text>
</comment>
<dbReference type="PANTHER" id="PTHR43825">
    <property type="entry name" value="PYRUVATE DEHYDROGENASE E1 COMPONENT"/>
    <property type="match status" value="1"/>
</dbReference>
<gene>
    <name evidence="5" type="ORF">A3I41_01870</name>
</gene>
<evidence type="ECO:0000313" key="6">
    <source>
        <dbReference type="Proteomes" id="UP000176593"/>
    </source>
</evidence>
<dbReference type="InterPro" id="IPR051157">
    <property type="entry name" value="PDH/Transketolase"/>
</dbReference>
<dbReference type="Pfam" id="PF02779">
    <property type="entry name" value="Transket_pyr"/>
    <property type="match status" value="1"/>
</dbReference>
<accession>A0A1F7V795</accession>
<comment type="cofactor">
    <cofactor evidence="1">
        <name>thiamine diphosphate</name>
        <dbReference type="ChEBI" id="CHEBI:58937"/>
    </cofactor>
</comment>
<comment type="similarity">
    <text evidence="2">Belongs to the transketolase family.</text>
</comment>
<keyword evidence="3" id="KW-0786">Thiamine pyrophosphate</keyword>
<dbReference type="InterPro" id="IPR005475">
    <property type="entry name" value="Transketolase-like_Pyr-bd"/>
</dbReference>
<dbReference type="Gene3D" id="3.40.50.920">
    <property type="match status" value="1"/>
</dbReference>
<dbReference type="Proteomes" id="UP000176593">
    <property type="component" value="Unassembled WGS sequence"/>
</dbReference>
<dbReference type="PANTHER" id="PTHR43825:SF1">
    <property type="entry name" value="TRANSKETOLASE-LIKE PYRIMIDINE-BINDING DOMAIN-CONTAINING PROTEIN"/>
    <property type="match status" value="1"/>
</dbReference>
<dbReference type="SUPFAM" id="SSF52922">
    <property type="entry name" value="TK C-terminal domain-like"/>
    <property type="match status" value="1"/>
</dbReference>
<dbReference type="Pfam" id="PF02780">
    <property type="entry name" value="Transketolase_C"/>
    <property type="match status" value="1"/>
</dbReference>
<dbReference type="SMART" id="SM00861">
    <property type="entry name" value="Transket_pyr"/>
    <property type="match status" value="1"/>
</dbReference>
<protein>
    <recommendedName>
        <fullName evidence="4">Transketolase-like pyrimidine-binding domain-containing protein</fullName>
    </recommendedName>
</protein>
<sequence>MSTKKIQKGLNPAMFLARNLLDTKSLKQIPTRNGYGEGVVEAGKRDKNVVVLCCDLTESTRSEAFKKAFPDRFVQMGVAEQSLASIGAGMAMAGKVPFISSYATFSPGRNWEQIRTTIALQNSNVKIAGAHSGLSVGPDGATHQMLEDIIITRAIPNMVVEVPCDMIETRKTTIAGAKMVGPFYFRFARAASPVFTTEKTPFKLGRAEVYRFGNDLTLVAAGPLLYEALLAADALSKEHGIECRVINSHSIKPFDEKTIITAAKETGAIVTIEEGQVSGGLAGAVCETLALTTPVPVERVGTQNQFGESGEPAQVLEAFGLTAPFIALAAVRVLDRKLGHPVTKIPAHIQGAEVRRMMMRKEIFEEALSRAPKKWGGNH</sequence>
<organism evidence="5 6">
    <name type="scientific">Candidatus Uhrbacteria bacterium RIFCSPLOWO2_02_FULL_48_18</name>
    <dbReference type="NCBI Taxonomy" id="1802408"/>
    <lineage>
        <taxon>Bacteria</taxon>
        <taxon>Candidatus Uhriibacteriota</taxon>
    </lineage>
</organism>
<evidence type="ECO:0000256" key="1">
    <source>
        <dbReference type="ARBA" id="ARBA00001964"/>
    </source>
</evidence>
<evidence type="ECO:0000256" key="3">
    <source>
        <dbReference type="ARBA" id="ARBA00023052"/>
    </source>
</evidence>
<dbReference type="InterPro" id="IPR033248">
    <property type="entry name" value="Transketolase_C"/>
</dbReference>
<dbReference type="InterPro" id="IPR029061">
    <property type="entry name" value="THDP-binding"/>
</dbReference>
<evidence type="ECO:0000313" key="5">
    <source>
        <dbReference type="EMBL" id="OGL86291.1"/>
    </source>
</evidence>
<dbReference type="CDD" id="cd07033">
    <property type="entry name" value="TPP_PYR_DXS_TK_like"/>
    <property type="match status" value="1"/>
</dbReference>
<name>A0A1F7V795_9BACT</name>
<proteinExistence type="inferred from homology"/>
<dbReference type="AlphaFoldDB" id="A0A1F7V795"/>